<dbReference type="PROSITE" id="PS51733">
    <property type="entry name" value="BPL_LPL_CATALYTIC"/>
    <property type="match status" value="1"/>
</dbReference>
<organism evidence="3 4">
    <name type="scientific">Corynebacterium casei LMG S-19264</name>
    <dbReference type="NCBI Taxonomy" id="1285583"/>
    <lineage>
        <taxon>Bacteria</taxon>
        <taxon>Bacillati</taxon>
        <taxon>Actinomycetota</taxon>
        <taxon>Actinomycetes</taxon>
        <taxon>Mycobacteriales</taxon>
        <taxon>Corynebacteriaceae</taxon>
        <taxon>Corynebacterium</taxon>
    </lineage>
</organism>
<dbReference type="PANTHER" id="PTHR12835">
    <property type="entry name" value="BIOTIN PROTEIN LIGASE"/>
    <property type="match status" value="1"/>
</dbReference>
<dbReference type="Proteomes" id="UP000019226">
    <property type="component" value="Chromosome"/>
</dbReference>
<dbReference type="InterPro" id="IPR004143">
    <property type="entry name" value="BPL_LPL_catalytic"/>
</dbReference>
<dbReference type="PANTHER" id="PTHR12835:SF5">
    <property type="entry name" value="BIOTIN--PROTEIN LIGASE"/>
    <property type="match status" value="1"/>
</dbReference>
<evidence type="ECO:0000313" key="3">
    <source>
        <dbReference type="EMBL" id="AHI19307.1"/>
    </source>
</evidence>
<proteinExistence type="predicted"/>
<gene>
    <name evidence="3" type="ORF">CCASEI_03635</name>
</gene>
<evidence type="ECO:0000313" key="4">
    <source>
        <dbReference type="Proteomes" id="UP000019226"/>
    </source>
</evidence>
<sequence>MLERMSSTSAKSEELDLARIRTDLVESGLYSAVDHTAQTGSTNTDLMQAEVVQDRAVLLADEQVSGKGRLGRVWSAPAKTQIIQSVVLLPRSLDHLGTLPLAAGLAVTDIVEGAQLKWPNDVQIEGKKLCGILAEAGPVGGAASGKGGSFGAASAGEPAARVVLGLGLNVSLSKEQLPIENATSLVLEGQETDRTELTIALLTALHKRLNQWENQDPELMKDYRKVSSSIGMSVRLEAPTGDIYGEVLGVADDGRINVGGQYYSAGDVIHLRPDNR</sequence>
<dbReference type="SUPFAM" id="SSF55681">
    <property type="entry name" value="Class II aaRS and biotin synthetases"/>
    <property type="match status" value="1"/>
</dbReference>
<dbReference type="Pfam" id="PF03099">
    <property type="entry name" value="BPL_LplA_LipB"/>
    <property type="match status" value="1"/>
</dbReference>
<name>A0ABN4CA98_9CORY</name>
<evidence type="ECO:0000259" key="2">
    <source>
        <dbReference type="PROSITE" id="PS51733"/>
    </source>
</evidence>
<protein>
    <submittedName>
        <fullName evidence="3">Biotin holoenzyme synthetase</fullName>
    </submittedName>
</protein>
<feature type="domain" description="BPL/LPL catalytic" evidence="2">
    <location>
        <begin position="14"/>
        <end position="213"/>
    </location>
</feature>
<reference evidence="4" key="1">
    <citation type="submission" date="2013-02" db="EMBL/GenBank/DDBJ databases">
        <title>The complete genome sequence of Corynebacterium casei LMG S-19264 (=DSM 44701).</title>
        <authorList>
            <person name="Ruckert C."/>
            <person name="Albersmeier A."/>
            <person name="Kalinowski J."/>
        </authorList>
    </citation>
    <scope>NUCLEOTIDE SEQUENCE [LARGE SCALE GENOMIC DNA]</scope>
    <source>
        <strain evidence="4">LMG S-19264</strain>
    </source>
</reference>
<dbReference type="InterPro" id="IPR004408">
    <property type="entry name" value="Biotin_CoA_COase_ligase"/>
</dbReference>
<dbReference type="EMBL" id="CP004350">
    <property type="protein sequence ID" value="AHI19307.1"/>
    <property type="molecule type" value="Genomic_DNA"/>
</dbReference>
<keyword evidence="4" id="KW-1185">Reference proteome</keyword>
<dbReference type="CDD" id="cd16442">
    <property type="entry name" value="BPL"/>
    <property type="match status" value="1"/>
</dbReference>
<evidence type="ECO:0000256" key="1">
    <source>
        <dbReference type="ARBA" id="ARBA00022598"/>
    </source>
</evidence>
<keyword evidence="1" id="KW-0436">Ligase</keyword>
<accession>A0ABN4CA98</accession>
<dbReference type="InterPro" id="IPR045864">
    <property type="entry name" value="aa-tRNA-synth_II/BPL/LPL"/>
</dbReference>
<dbReference type="Gene3D" id="3.30.930.10">
    <property type="entry name" value="Bira Bifunctional Protein, Domain 2"/>
    <property type="match status" value="1"/>
</dbReference>